<proteinExistence type="predicted"/>
<sequence>MEPGSMVIYILVILVLVYLLYILWLWLNGNNNVQDMVIYSSQTDGLPARTTTTGQTFSGKQVPQIYPGGEYSMSTWIYVTNWGAGGSNGKNKPFLVLSSGGQIVTLVMYLGQFTNKLGVRVSDNVTNSIKITDIPTIVNGTSTYSDSNMQMCDIESVDIQRWVCVTVVMMGKTVDVYIDGKLSRSSVLPGLFAADGNTPTLTLGSPDGFGGLIGMTRAANVAYTPDRVYTNYQEGPFAGFTLSSLDPGQYVLSLTRNNQVVFTTGSDQGSS</sequence>
<keyword evidence="1" id="KW-0472">Membrane</keyword>
<accession>A0A6C0AML0</accession>
<keyword evidence="1" id="KW-1133">Transmembrane helix</keyword>
<evidence type="ECO:0000256" key="1">
    <source>
        <dbReference type="SAM" id="Phobius"/>
    </source>
</evidence>
<evidence type="ECO:0000313" key="2">
    <source>
        <dbReference type="EMBL" id="QHS81037.1"/>
    </source>
</evidence>
<dbReference type="InterPro" id="IPR013320">
    <property type="entry name" value="ConA-like_dom_sf"/>
</dbReference>
<dbReference type="EMBL" id="MN740729">
    <property type="protein sequence ID" value="QHS81037.1"/>
    <property type="molecule type" value="Genomic_DNA"/>
</dbReference>
<protein>
    <recommendedName>
        <fullName evidence="3">Lectin/glucanase superfamily protein</fullName>
    </recommendedName>
</protein>
<name>A0A6C0AML0_9ZZZZ</name>
<dbReference type="Gene3D" id="2.60.120.200">
    <property type="match status" value="1"/>
</dbReference>
<dbReference type="AlphaFoldDB" id="A0A6C0AML0"/>
<keyword evidence="1" id="KW-0812">Transmembrane</keyword>
<feature type="transmembrane region" description="Helical" evidence="1">
    <location>
        <begin position="6"/>
        <end position="27"/>
    </location>
</feature>
<dbReference type="SUPFAM" id="SSF49899">
    <property type="entry name" value="Concanavalin A-like lectins/glucanases"/>
    <property type="match status" value="1"/>
</dbReference>
<dbReference type="Pfam" id="PF13385">
    <property type="entry name" value="Laminin_G_3"/>
    <property type="match status" value="1"/>
</dbReference>
<reference evidence="2" key="1">
    <citation type="journal article" date="2020" name="Nature">
        <title>Giant virus diversity and host interactions through global metagenomics.</title>
        <authorList>
            <person name="Schulz F."/>
            <person name="Roux S."/>
            <person name="Paez-Espino D."/>
            <person name="Jungbluth S."/>
            <person name="Walsh D.A."/>
            <person name="Denef V.J."/>
            <person name="McMahon K.D."/>
            <person name="Konstantinidis K.T."/>
            <person name="Eloe-Fadrosh E.A."/>
            <person name="Kyrpides N.C."/>
            <person name="Woyke T."/>
        </authorList>
    </citation>
    <scope>NUCLEOTIDE SEQUENCE</scope>
    <source>
        <strain evidence="2">GVMAG-S-1101161-73</strain>
    </source>
</reference>
<organism evidence="2">
    <name type="scientific">viral metagenome</name>
    <dbReference type="NCBI Taxonomy" id="1070528"/>
    <lineage>
        <taxon>unclassified sequences</taxon>
        <taxon>metagenomes</taxon>
        <taxon>organismal metagenomes</taxon>
    </lineage>
</organism>
<evidence type="ECO:0008006" key="3">
    <source>
        <dbReference type="Google" id="ProtNLM"/>
    </source>
</evidence>